<reference evidence="2" key="1">
    <citation type="submission" date="2020-08" db="EMBL/GenBank/DDBJ databases">
        <title>Multicomponent nature underlies the extraordinary mechanical properties of spider dragline silk.</title>
        <authorList>
            <person name="Kono N."/>
            <person name="Nakamura H."/>
            <person name="Mori M."/>
            <person name="Yoshida Y."/>
            <person name="Ohtoshi R."/>
            <person name="Malay A.D."/>
            <person name="Moran D.A.P."/>
            <person name="Tomita M."/>
            <person name="Numata K."/>
            <person name="Arakawa K."/>
        </authorList>
    </citation>
    <scope>NUCLEOTIDE SEQUENCE</scope>
</reference>
<feature type="compositionally biased region" description="Polar residues" evidence="1">
    <location>
        <begin position="168"/>
        <end position="184"/>
    </location>
</feature>
<organism evidence="2 3">
    <name type="scientific">Trichonephila inaurata madagascariensis</name>
    <dbReference type="NCBI Taxonomy" id="2747483"/>
    <lineage>
        <taxon>Eukaryota</taxon>
        <taxon>Metazoa</taxon>
        <taxon>Ecdysozoa</taxon>
        <taxon>Arthropoda</taxon>
        <taxon>Chelicerata</taxon>
        <taxon>Arachnida</taxon>
        <taxon>Araneae</taxon>
        <taxon>Araneomorphae</taxon>
        <taxon>Entelegynae</taxon>
        <taxon>Araneoidea</taxon>
        <taxon>Nephilidae</taxon>
        <taxon>Trichonephila</taxon>
        <taxon>Trichonephila inaurata</taxon>
    </lineage>
</organism>
<evidence type="ECO:0000313" key="2">
    <source>
        <dbReference type="EMBL" id="GFS57935.1"/>
    </source>
</evidence>
<evidence type="ECO:0000313" key="3">
    <source>
        <dbReference type="Proteomes" id="UP000886998"/>
    </source>
</evidence>
<dbReference type="AlphaFoldDB" id="A0A8X6IS18"/>
<accession>A0A8X6IS18</accession>
<feature type="region of interest" description="Disordered" evidence="1">
    <location>
        <begin position="168"/>
        <end position="194"/>
    </location>
</feature>
<dbReference type="EMBL" id="BMAV01027296">
    <property type="protein sequence ID" value="GFS57935.1"/>
    <property type="molecule type" value="Genomic_DNA"/>
</dbReference>
<protein>
    <submittedName>
        <fullName evidence="2">Uncharacterized protein</fullName>
    </submittedName>
</protein>
<feature type="compositionally biased region" description="Low complexity" evidence="1">
    <location>
        <begin position="185"/>
        <end position="194"/>
    </location>
</feature>
<sequence length="238" mass="26582">MTSDHPIDVDLARSASLPTSRASTPTLKNCERLRIVEADLRKYSIMHSNVSHTINAIASFAQDDDLELAVLYTRQNYLYDRQQAAVSEINTLPRCDTPGCQVHSIPLNSPTKTQVNNFPELSKVNRPKRKESEDGFTSPPPRHTTEKANLEFKNFNLETRNKFTGLNENNNSDMAGNSQHTATQNSANINNNSGNINVTAPNTLPPPVFLNIEKHYMTQLKALTEVIPSLRSKKTGEH</sequence>
<dbReference type="Proteomes" id="UP000886998">
    <property type="component" value="Unassembled WGS sequence"/>
</dbReference>
<comment type="caution">
    <text evidence="2">The sequence shown here is derived from an EMBL/GenBank/DDBJ whole genome shotgun (WGS) entry which is preliminary data.</text>
</comment>
<gene>
    <name evidence="2" type="ORF">TNIN_373931</name>
</gene>
<keyword evidence="3" id="KW-1185">Reference proteome</keyword>
<name>A0A8X6IS18_9ARAC</name>
<proteinExistence type="predicted"/>
<feature type="region of interest" description="Disordered" evidence="1">
    <location>
        <begin position="123"/>
        <end position="145"/>
    </location>
</feature>
<evidence type="ECO:0000256" key="1">
    <source>
        <dbReference type="SAM" id="MobiDB-lite"/>
    </source>
</evidence>